<gene>
    <name evidence="6" type="ORF">PLOB_00000332</name>
</gene>
<evidence type="ECO:0000313" key="7">
    <source>
        <dbReference type="Proteomes" id="UP001159405"/>
    </source>
</evidence>
<feature type="signal peptide" evidence="4">
    <location>
        <begin position="1"/>
        <end position="19"/>
    </location>
</feature>
<evidence type="ECO:0000256" key="3">
    <source>
        <dbReference type="SAM" id="Phobius"/>
    </source>
</evidence>
<reference evidence="6 7" key="1">
    <citation type="submission" date="2022-05" db="EMBL/GenBank/DDBJ databases">
        <authorList>
            <consortium name="Genoscope - CEA"/>
            <person name="William W."/>
        </authorList>
    </citation>
    <scope>NUCLEOTIDE SEQUENCE [LARGE SCALE GENOMIC DNA]</scope>
</reference>
<keyword evidence="3" id="KW-0812">Transmembrane</keyword>
<evidence type="ECO:0000256" key="2">
    <source>
        <dbReference type="PROSITE-ProRule" id="PRU00192"/>
    </source>
</evidence>
<keyword evidence="3" id="KW-1133">Transmembrane helix</keyword>
<evidence type="ECO:0000256" key="4">
    <source>
        <dbReference type="SAM" id="SignalP"/>
    </source>
</evidence>
<evidence type="ECO:0000259" key="5">
    <source>
        <dbReference type="PROSITE" id="PS50002"/>
    </source>
</evidence>
<feature type="transmembrane region" description="Helical" evidence="3">
    <location>
        <begin position="305"/>
        <end position="330"/>
    </location>
</feature>
<dbReference type="SUPFAM" id="SSF50044">
    <property type="entry name" value="SH3-domain"/>
    <property type="match status" value="1"/>
</dbReference>
<accession>A0ABN8MMW7</accession>
<dbReference type="Proteomes" id="UP001159405">
    <property type="component" value="Unassembled WGS sequence"/>
</dbReference>
<keyword evidence="1 2" id="KW-0728">SH3 domain</keyword>
<dbReference type="SMART" id="SM00326">
    <property type="entry name" value="SH3"/>
    <property type="match status" value="1"/>
</dbReference>
<evidence type="ECO:0000256" key="1">
    <source>
        <dbReference type="ARBA" id="ARBA00022443"/>
    </source>
</evidence>
<evidence type="ECO:0000313" key="6">
    <source>
        <dbReference type="EMBL" id="CAH3032267.1"/>
    </source>
</evidence>
<name>A0ABN8MMW7_9CNID</name>
<sequence length="431" mass="49613">MVTTIVLFLFWGSILEVSGKIHVERSGILPVNSKSFGIQFYITLANDARKSLTVTPNTPRCCWRVDKKDLDCKSMELVGGNEMTLSPSTTGNISYVFPNKYPMDRVGSCDFTFVTGDKKLHHKVPFNTTEPKKASWLDVIGFGGDSYRKCRGVDRDPRKNCQPVDCVEKYNGWRNFFRNSTGKCEAVHECYTTGKKGELPEIAFDKDHNDCKSLVSAELTKEQRKQIHDNMDKSKLAQMKFTLEDIKDINPVPLNCHHGRRVGSVCVCNEGWKTKTNNVPKKDLRFIYDWCNVKIKKTKYSAQRALLLTGLGLVGFTLLIGWVIIIWSCFITGTRLHWDNHESWNISNFLRPFKTLWYYVRLQVTTWWRRNQHGFVHTSYEPKTDNELRLKKGQIVEDIVKIDEEGLYEGTCDGVRGYFHQSYVTVKANES</sequence>
<dbReference type="InterPro" id="IPR036028">
    <property type="entry name" value="SH3-like_dom_sf"/>
</dbReference>
<dbReference type="EMBL" id="CALNXK010000001">
    <property type="protein sequence ID" value="CAH3032267.1"/>
    <property type="molecule type" value="Genomic_DNA"/>
</dbReference>
<comment type="caution">
    <text evidence="6">The sequence shown here is derived from an EMBL/GenBank/DDBJ whole genome shotgun (WGS) entry which is preliminary data.</text>
</comment>
<dbReference type="Pfam" id="PF07653">
    <property type="entry name" value="SH3_2"/>
    <property type="match status" value="1"/>
</dbReference>
<protein>
    <recommendedName>
        <fullName evidence="5">SH3 domain-containing protein</fullName>
    </recommendedName>
</protein>
<keyword evidence="4" id="KW-0732">Signal</keyword>
<proteinExistence type="predicted"/>
<keyword evidence="7" id="KW-1185">Reference proteome</keyword>
<dbReference type="InterPro" id="IPR001452">
    <property type="entry name" value="SH3_domain"/>
</dbReference>
<organism evidence="6 7">
    <name type="scientific">Porites lobata</name>
    <dbReference type="NCBI Taxonomy" id="104759"/>
    <lineage>
        <taxon>Eukaryota</taxon>
        <taxon>Metazoa</taxon>
        <taxon>Cnidaria</taxon>
        <taxon>Anthozoa</taxon>
        <taxon>Hexacorallia</taxon>
        <taxon>Scleractinia</taxon>
        <taxon>Fungiina</taxon>
        <taxon>Poritidae</taxon>
        <taxon>Porites</taxon>
    </lineage>
</organism>
<dbReference type="Gene3D" id="2.30.30.40">
    <property type="entry name" value="SH3 Domains"/>
    <property type="match status" value="1"/>
</dbReference>
<feature type="chain" id="PRO_5045594365" description="SH3 domain-containing protein" evidence="4">
    <location>
        <begin position="20"/>
        <end position="431"/>
    </location>
</feature>
<keyword evidence="3" id="KW-0472">Membrane</keyword>
<dbReference type="PROSITE" id="PS50002">
    <property type="entry name" value="SH3"/>
    <property type="match status" value="1"/>
</dbReference>
<feature type="domain" description="SH3" evidence="5">
    <location>
        <begin position="369"/>
        <end position="429"/>
    </location>
</feature>